<sequence length="105" mass="11757">MRTSSAWITYTVVRLLAFAIPFIVIMLVLPAWQWNWLTGLIAGTVISLAVSEIFLRKQKIAIGEAIEQRRAGRADRDRRPAVDIEEDADLDADLSAESDANSTER</sequence>
<comment type="caution">
    <text evidence="3">The sequence shown here is derived from an EMBL/GenBank/DDBJ whole genome shotgun (WGS) entry which is preliminary data.</text>
</comment>
<evidence type="ECO:0000256" key="2">
    <source>
        <dbReference type="SAM" id="Phobius"/>
    </source>
</evidence>
<evidence type="ECO:0000313" key="3">
    <source>
        <dbReference type="EMBL" id="RRJ86018.1"/>
    </source>
</evidence>
<dbReference type="Pfam" id="PF14012">
    <property type="entry name" value="DUF4229"/>
    <property type="match status" value="1"/>
</dbReference>
<feature type="transmembrane region" description="Helical" evidence="2">
    <location>
        <begin position="34"/>
        <end position="55"/>
    </location>
</feature>
<dbReference type="InterPro" id="IPR025323">
    <property type="entry name" value="DUF4229"/>
</dbReference>
<feature type="region of interest" description="Disordered" evidence="1">
    <location>
        <begin position="68"/>
        <end position="105"/>
    </location>
</feature>
<keyword evidence="2" id="KW-0812">Transmembrane</keyword>
<proteinExistence type="predicted"/>
<gene>
    <name evidence="3" type="ORF">EG850_10815</name>
</gene>
<dbReference type="OrthoDB" id="5126175at2"/>
<feature type="transmembrane region" description="Helical" evidence="2">
    <location>
        <begin position="7"/>
        <end position="28"/>
    </location>
</feature>
<keyword evidence="2" id="KW-1133">Transmembrane helix</keyword>
<organism evidence="3 4">
    <name type="scientific">Gulosibacter macacae</name>
    <dbReference type="NCBI Taxonomy" id="2488791"/>
    <lineage>
        <taxon>Bacteria</taxon>
        <taxon>Bacillati</taxon>
        <taxon>Actinomycetota</taxon>
        <taxon>Actinomycetes</taxon>
        <taxon>Micrococcales</taxon>
        <taxon>Microbacteriaceae</taxon>
        <taxon>Gulosibacter</taxon>
    </lineage>
</organism>
<accession>A0A3P3VVJ4</accession>
<evidence type="ECO:0000313" key="4">
    <source>
        <dbReference type="Proteomes" id="UP000274391"/>
    </source>
</evidence>
<reference evidence="3 4" key="1">
    <citation type="submission" date="2018-11" db="EMBL/GenBank/DDBJ databases">
        <title>YIM 102482-1 draft genome.</title>
        <authorList>
            <person name="Li G."/>
            <person name="Jiang Y."/>
        </authorList>
    </citation>
    <scope>NUCLEOTIDE SEQUENCE [LARGE SCALE GENOMIC DNA]</scope>
    <source>
        <strain evidence="3 4">YIM 102482-1</strain>
    </source>
</reference>
<keyword evidence="2" id="KW-0472">Membrane</keyword>
<name>A0A3P3VVJ4_9MICO</name>
<evidence type="ECO:0000256" key="1">
    <source>
        <dbReference type="SAM" id="MobiDB-lite"/>
    </source>
</evidence>
<dbReference type="RefSeq" id="WP_124973346.1">
    <property type="nucleotide sequence ID" value="NZ_RQVS01000013.1"/>
</dbReference>
<feature type="compositionally biased region" description="Basic and acidic residues" evidence="1">
    <location>
        <begin position="68"/>
        <end position="82"/>
    </location>
</feature>
<keyword evidence="4" id="KW-1185">Reference proteome</keyword>
<dbReference type="EMBL" id="RQVS01000013">
    <property type="protein sequence ID" value="RRJ86018.1"/>
    <property type="molecule type" value="Genomic_DNA"/>
</dbReference>
<dbReference type="Proteomes" id="UP000274391">
    <property type="component" value="Unassembled WGS sequence"/>
</dbReference>
<protein>
    <submittedName>
        <fullName evidence="3">DUF4229 domain-containing protein</fullName>
    </submittedName>
</protein>
<dbReference type="AlphaFoldDB" id="A0A3P3VVJ4"/>
<feature type="compositionally biased region" description="Acidic residues" evidence="1">
    <location>
        <begin position="83"/>
        <end position="96"/>
    </location>
</feature>